<dbReference type="Gene3D" id="3.40.50.12780">
    <property type="entry name" value="N-terminal domain of ligase-like"/>
    <property type="match status" value="1"/>
</dbReference>
<keyword evidence="12" id="KW-0496">Mitochondrion</keyword>
<dbReference type="EMBL" id="VXAA01006223">
    <property type="protein sequence ID" value="NXI72415.1"/>
    <property type="molecule type" value="Genomic_DNA"/>
</dbReference>
<dbReference type="FunFam" id="3.40.50.12780:FF:000007">
    <property type="entry name" value="Acyl-coenzyme A synthetase ACSM2A, mitochondrial"/>
    <property type="match status" value="1"/>
</dbReference>
<evidence type="ECO:0000256" key="7">
    <source>
        <dbReference type="ARBA" id="ARBA00022832"/>
    </source>
</evidence>
<feature type="non-terminal residue" evidence="17">
    <location>
        <position position="1"/>
    </location>
</feature>
<evidence type="ECO:0000256" key="12">
    <source>
        <dbReference type="ARBA" id="ARBA00023128"/>
    </source>
</evidence>
<dbReference type="InterPro" id="IPR045851">
    <property type="entry name" value="AMP-bd_C_sf"/>
</dbReference>
<evidence type="ECO:0000256" key="10">
    <source>
        <dbReference type="ARBA" id="ARBA00022946"/>
    </source>
</evidence>
<evidence type="ECO:0000256" key="5">
    <source>
        <dbReference type="ARBA" id="ARBA00022723"/>
    </source>
</evidence>
<evidence type="ECO:0000259" key="16">
    <source>
        <dbReference type="Pfam" id="PF13193"/>
    </source>
</evidence>
<keyword evidence="9" id="KW-0460">Magnesium</keyword>
<evidence type="ECO:0000256" key="11">
    <source>
        <dbReference type="ARBA" id="ARBA00023098"/>
    </source>
</evidence>
<keyword evidence="11" id="KW-0443">Lipid metabolism</keyword>
<dbReference type="InterPro" id="IPR042099">
    <property type="entry name" value="ANL_N_sf"/>
</dbReference>
<keyword evidence="4" id="KW-0436">Ligase</keyword>
<evidence type="ECO:0000313" key="17">
    <source>
        <dbReference type="EMBL" id="NXI72415.1"/>
    </source>
</evidence>
<dbReference type="InterPro" id="IPR025110">
    <property type="entry name" value="AMP-bd_C"/>
</dbReference>
<comment type="caution">
    <text evidence="17">The sequence shown here is derived from an EMBL/GenBank/DDBJ whole genome shotgun (WGS) entry which is preliminary data.</text>
</comment>
<evidence type="ECO:0000256" key="9">
    <source>
        <dbReference type="ARBA" id="ARBA00022842"/>
    </source>
</evidence>
<keyword evidence="5" id="KW-0479">Metal-binding</keyword>
<keyword evidence="18" id="KW-1185">Reference proteome</keyword>
<organism evidence="17 18">
    <name type="scientific">Anseranas semipalmata</name>
    <name type="common">Magpie goose</name>
    <name type="synonym">Anas semipalmata</name>
    <dbReference type="NCBI Taxonomy" id="8851"/>
    <lineage>
        <taxon>Eukaryota</taxon>
        <taxon>Metazoa</taxon>
        <taxon>Chordata</taxon>
        <taxon>Craniata</taxon>
        <taxon>Vertebrata</taxon>
        <taxon>Euteleostomi</taxon>
        <taxon>Archelosauria</taxon>
        <taxon>Archosauria</taxon>
        <taxon>Dinosauria</taxon>
        <taxon>Saurischia</taxon>
        <taxon>Theropoda</taxon>
        <taxon>Coelurosauria</taxon>
        <taxon>Aves</taxon>
        <taxon>Neognathae</taxon>
        <taxon>Galloanserae</taxon>
        <taxon>Anseriformes</taxon>
        <taxon>Anseranatidae</taxon>
        <taxon>Anseranas</taxon>
    </lineage>
</organism>
<dbReference type="PROSITE" id="PS00455">
    <property type="entry name" value="AMP_BINDING"/>
    <property type="match status" value="1"/>
</dbReference>
<keyword evidence="10" id="KW-0809">Transit peptide</keyword>
<evidence type="ECO:0000256" key="4">
    <source>
        <dbReference type="ARBA" id="ARBA00022598"/>
    </source>
</evidence>
<protein>
    <recommendedName>
        <fullName evidence="13">medium-chain acyl-CoA ligase</fullName>
        <ecNumber evidence="13">6.2.1.2</ecNumber>
    </recommendedName>
</protein>
<evidence type="ECO:0000256" key="6">
    <source>
        <dbReference type="ARBA" id="ARBA00022741"/>
    </source>
</evidence>
<comment type="subcellular location">
    <subcellularLocation>
        <location evidence="2">Mitochondrion</location>
    </subcellularLocation>
</comment>
<feature type="non-terminal residue" evidence="17">
    <location>
        <position position="588"/>
    </location>
</feature>
<dbReference type="Pfam" id="PF00501">
    <property type="entry name" value="AMP-binding"/>
    <property type="match status" value="1"/>
</dbReference>
<reference evidence="17 18" key="1">
    <citation type="submission" date="2019-09" db="EMBL/GenBank/DDBJ databases">
        <title>Bird 10,000 Genomes (B10K) Project - Family phase.</title>
        <authorList>
            <person name="Zhang G."/>
        </authorList>
    </citation>
    <scope>NUCLEOTIDE SEQUENCE [LARGE SCALE GENOMIC DNA]</scope>
    <source>
        <strain evidence="17">B10K-DU-001-57</strain>
        <tissue evidence="17">Muscle</tissue>
    </source>
</reference>
<evidence type="ECO:0000256" key="1">
    <source>
        <dbReference type="ARBA" id="ARBA00001936"/>
    </source>
</evidence>
<dbReference type="InterPro" id="IPR020845">
    <property type="entry name" value="AMP-binding_CS"/>
</dbReference>
<sequence>FIMRSFVKSWIPQSLQILRSPCRLFRGCNRLLTSQIISYYDSINRCEKELPEYFNFASDVLDEWLQLEKDGRRPANPAFWWVNDEEEVKWSFEELGFLSRKTANILSEACGLQRGDRVIAVLPRVPEWWLLNVACMRTGIVFIPGTTQLTAKDILYRLQASKAKCIITNDTLAPVVESVMPDCHFLKTKLIVAKGSRDGWLNLKELFAVTSADHKCIKTRSQDPMLIYFTSGSTGSPKMVVQSHSSYGIGFATSGRYWMNLTPSDIMWNTSDTGWVKSAWSSVFAPWISGSCVFVHSMPQFNPAVIADTLSRYPITTFCTVPTAYCMLVQHGLSSYKFMSLKHCLSGGEPLNPEVMEQWKIQTGLDIYEGYGQTETVTICANMKGMKIKPGSLGKAVPPYDVQIIDDHGAVLPQGEEGNIAIRVQPARPFCMFSEYLDNPEKTAACMSGNFYVTGDRGIMDEEGYVWFVGRSDDIINSSGYRIGPFEVESALIQHPAVSESAVVSSPDPVRGEVVKAFIVLAPAFVSHDPEKLTHDLQQHVKKVTAPYKYPRKATSIFAIQVEFVQALPKTATGKIQRKVLRNKEWGR</sequence>
<evidence type="ECO:0000256" key="2">
    <source>
        <dbReference type="ARBA" id="ARBA00004173"/>
    </source>
</evidence>
<accession>A0A7K9VI97</accession>
<dbReference type="GO" id="GO:0006633">
    <property type="term" value="P:fatty acid biosynthetic process"/>
    <property type="evidence" value="ECO:0007669"/>
    <property type="project" value="TreeGrafter"/>
</dbReference>
<keyword evidence="8" id="KW-0067">ATP-binding</keyword>
<keyword evidence="6" id="KW-0547">Nucleotide-binding</keyword>
<dbReference type="GO" id="GO:0006637">
    <property type="term" value="P:acyl-CoA metabolic process"/>
    <property type="evidence" value="ECO:0007669"/>
    <property type="project" value="TreeGrafter"/>
</dbReference>
<dbReference type="InterPro" id="IPR000873">
    <property type="entry name" value="AMP-dep_synth/lig_dom"/>
</dbReference>
<gene>
    <name evidence="17" type="primary">Acsm4</name>
    <name evidence="17" type="ORF">ANSSEM_R01995</name>
</gene>
<evidence type="ECO:0000256" key="14">
    <source>
        <dbReference type="ARBA" id="ARBA00048477"/>
    </source>
</evidence>
<dbReference type="GO" id="GO:0031956">
    <property type="term" value="F:medium-chain fatty acid-CoA ligase activity"/>
    <property type="evidence" value="ECO:0007669"/>
    <property type="project" value="UniProtKB-EC"/>
</dbReference>
<dbReference type="GO" id="GO:0005759">
    <property type="term" value="C:mitochondrial matrix"/>
    <property type="evidence" value="ECO:0007669"/>
    <property type="project" value="TreeGrafter"/>
</dbReference>
<name>A0A7K9VI97_ANSSE</name>
<feature type="domain" description="AMP-binding enzyme C-terminal" evidence="16">
    <location>
        <begin position="487"/>
        <end position="575"/>
    </location>
</feature>
<dbReference type="GO" id="GO:0046872">
    <property type="term" value="F:metal ion binding"/>
    <property type="evidence" value="ECO:0007669"/>
    <property type="project" value="UniProtKB-KW"/>
</dbReference>
<dbReference type="Pfam" id="PF13193">
    <property type="entry name" value="AMP-binding_C"/>
    <property type="match status" value="1"/>
</dbReference>
<dbReference type="GO" id="GO:0004321">
    <property type="term" value="F:fatty-acyl-CoA synthase activity"/>
    <property type="evidence" value="ECO:0007669"/>
    <property type="project" value="TreeGrafter"/>
</dbReference>
<dbReference type="PANTHER" id="PTHR43605">
    <property type="entry name" value="ACYL-COENZYME A SYNTHETASE"/>
    <property type="match status" value="1"/>
</dbReference>
<dbReference type="PANTHER" id="PTHR43605:SF6">
    <property type="entry name" value="ACYL-COENZYME A SYNTHETASE ACSM5, MITOCHONDRIAL"/>
    <property type="match status" value="1"/>
</dbReference>
<evidence type="ECO:0000256" key="8">
    <source>
        <dbReference type="ARBA" id="ARBA00022840"/>
    </source>
</evidence>
<evidence type="ECO:0000313" key="18">
    <source>
        <dbReference type="Proteomes" id="UP000567872"/>
    </source>
</evidence>
<dbReference type="GO" id="GO:0005524">
    <property type="term" value="F:ATP binding"/>
    <property type="evidence" value="ECO:0007669"/>
    <property type="project" value="UniProtKB-KW"/>
</dbReference>
<evidence type="ECO:0000256" key="3">
    <source>
        <dbReference type="ARBA" id="ARBA00006432"/>
    </source>
</evidence>
<comment type="catalytic activity">
    <reaction evidence="14">
        <text>a medium-chain fatty acid + ATP + CoA = a medium-chain fatty acyl-CoA + AMP + diphosphate</text>
        <dbReference type="Rhea" id="RHEA:48340"/>
        <dbReference type="ChEBI" id="CHEBI:30616"/>
        <dbReference type="ChEBI" id="CHEBI:33019"/>
        <dbReference type="ChEBI" id="CHEBI:57287"/>
        <dbReference type="ChEBI" id="CHEBI:59558"/>
        <dbReference type="ChEBI" id="CHEBI:90546"/>
        <dbReference type="ChEBI" id="CHEBI:456215"/>
        <dbReference type="EC" id="6.2.1.2"/>
    </reaction>
    <physiologicalReaction direction="left-to-right" evidence="14">
        <dbReference type="Rhea" id="RHEA:48341"/>
    </physiologicalReaction>
</comment>
<dbReference type="EC" id="6.2.1.2" evidence="13"/>
<evidence type="ECO:0000259" key="15">
    <source>
        <dbReference type="Pfam" id="PF00501"/>
    </source>
</evidence>
<comment type="cofactor">
    <cofactor evidence="1">
        <name>Mn(2+)</name>
        <dbReference type="ChEBI" id="CHEBI:29035"/>
    </cofactor>
</comment>
<dbReference type="InterPro" id="IPR051087">
    <property type="entry name" value="Mitochondrial_ACSM"/>
</dbReference>
<dbReference type="Proteomes" id="UP000567872">
    <property type="component" value="Unassembled WGS sequence"/>
</dbReference>
<dbReference type="AlphaFoldDB" id="A0A7K9VI97"/>
<dbReference type="OrthoDB" id="6614653at2759"/>
<dbReference type="Gene3D" id="3.30.300.30">
    <property type="match status" value="1"/>
</dbReference>
<keyword evidence="7" id="KW-0276">Fatty acid metabolism</keyword>
<comment type="similarity">
    <text evidence="3">Belongs to the ATP-dependent AMP-binding enzyme family.</text>
</comment>
<dbReference type="FunFam" id="3.30.300.30:FF:000005">
    <property type="entry name" value="Acyl-coenzyme A synthetase ACSM5, mitochondrial"/>
    <property type="match status" value="1"/>
</dbReference>
<proteinExistence type="inferred from homology"/>
<feature type="domain" description="AMP-dependent synthetase/ligase" evidence="15">
    <location>
        <begin position="72"/>
        <end position="424"/>
    </location>
</feature>
<dbReference type="SUPFAM" id="SSF56801">
    <property type="entry name" value="Acetyl-CoA synthetase-like"/>
    <property type="match status" value="1"/>
</dbReference>
<evidence type="ECO:0000256" key="13">
    <source>
        <dbReference type="ARBA" id="ARBA00039009"/>
    </source>
</evidence>